<gene>
    <name evidence="1" type="primary">WBGene00282268</name>
</gene>
<dbReference type="Proteomes" id="UP000005239">
    <property type="component" value="Unassembled WGS sequence"/>
</dbReference>
<accession>A0A8R1UZ75</accession>
<evidence type="ECO:0000313" key="2">
    <source>
        <dbReference type="Proteomes" id="UP000005239"/>
    </source>
</evidence>
<accession>A0A2A6B7G1</accession>
<sequence length="75" mass="7949">MERTKRLEGGEKMDVVGNFLNKSSRKTEQHATHRRPFGFPVVGVGAAVATGTGEERIGRAPPGALTGTMGMAPKI</sequence>
<organism evidence="1 2">
    <name type="scientific">Pristionchus pacificus</name>
    <name type="common">Parasitic nematode worm</name>
    <dbReference type="NCBI Taxonomy" id="54126"/>
    <lineage>
        <taxon>Eukaryota</taxon>
        <taxon>Metazoa</taxon>
        <taxon>Ecdysozoa</taxon>
        <taxon>Nematoda</taxon>
        <taxon>Chromadorea</taxon>
        <taxon>Rhabditida</taxon>
        <taxon>Rhabditina</taxon>
        <taxon>Diplogasteromorpha</taxon>
        <taxon>Diplogasteroidea</taxon>
        <taxon>Neodiplogasteridae</taxon>
        <taxon>Pristionchus</taxon>
    </lineage>
</organism>
<keyword evidence="2" id="KW-1185">Reference proteome</keyword>
<reference evidence="2" key="1">
    <citation type="journal article" date="2008" name="Nat. Genet.">
        <title>The Pristionchus pacificus genome provides a unique perspective on nematode lifestyle and parasitism.</title>
        <authorList>
            <person name="Dieterich C."/>
            <person name="Clifton S.W."/>
            <person name="Schuster L.N."/>
            <person name="Chinwalla A."/>
            <person name="Delehaunty K."/>
            <person name="Dinkelacker I."/>
            <person name="Fulton L."/>
            <person name="Fulton R."/>
            <person name="Godfrey J."/>
            <person name="Minx P."/>
            <person name="Mitreva M."/>
            <person name="Roeseler W."/>
            <person name="Tian H."/>
            <person name="Witte H."/>
            <person name="Yang S.P."/>
            <person name="Wilson R.K."/>
            <person name="Sommer R.J."/>
        </authorList>
    </citation>
    <scope>NUCLEOTIDE SEQUENCE [LARGE SCALE GENOMIC DNA]</scope>
    <source>
        <strain evidence="2">PS312</strain>
    </source>
</reference>
<name>A0A2A6B7G1_PRIPA</name>
<protein>
    <submittedName>
        <fullName evidence="1">Uncharacterized protein</fullName>
    </submittedName>
</protein>
<reference evidence="1" key="2">
    <citation type="submission" date="2022-06" db="UniProtKB">
        <authorList>
            <consortium name="EnsemblMetazoa"/>
        </authorList>
    </citation>
    <scope>IDENTIFICATION</scope>
    <source>
        <strain evidence="1">PS312</strain>
    </source>
</reference>
<dbReference type="EnsemblMetazoa" id="PPA43899.1">
    <property type="protein sequence ID" value="PPA43899.1"/>
    <property type="gene ID" value="WBGene00282268"/>
</dbReference>
<proteinExistence type="predicted"/>
<evidence type="ECO:0000313" key="1">
    <source>
        <dbReference type="EnsemblMetazoa" id="PPA43899.1"/>
    </source>
</evidence>
<dbReference type="AlphaFoldDB" id="A0A2A6B7G1"/>